<proteinExistence type="predicted"/>
<name>A0ABP3UF17_9CLOT</name>
<evidence type="ECO:0000256" key="1">
    <source>
        <dbReference type="SAM" id="Phobius"/>
    </source>
</evidence>
<reference evidence="4" key="1">
    <citation type="journal article" date="2019" name="Int. J. Syst. Evol. Microbiol.">
        <title>The Global Catalogue of Microorganisms (GCM) 10K type strain sequencing project: providing services to taxonomists for standard genome sequencing and annotation.</title>
        <authorList>
            <consortium name="The Broad Institute Genomics Platform"/>
            <consortium name="The Broad Institute Genome Sequencing Center for Infectious Disease"/>
            <person name="Wu L."/>
            <person name="Ma J."/>
        </authorList>
    </citation>
    <scope>NUCLEOTIDE SEQUENCE [LARGE SCALE GENOMIC DNA]</scope>
    <source>
        <strain evidence="4">JCM 1405</strain>
    </source>
</reference>
<feature type="chain" id="PRO_5046847192" description="CARDB domain-containing protein" evidence="2">
    <location>
        <begin position="22"/>
        <end position="571"/>
    </location>
</feature>
<keyword evidence="4" id="KW-1185">Reference proteome</keyword>
<dbReference type="Gene3D" id="2.60.40.10">
    <property type="entry name" value="Immunoglobulins"/>
    <property type="match status" value="2"/>
</dbReference>
<dbReference type="PANTHER" id="PTHR35902:SF3">
    <property type="entry name" value="NPCBM-ASSOCIATED, NEW3 DOMAIN OF ALPHA-GALACTOSIDASE"/>
    <property type="match status" value="1"/>
</dbReference>
<evidence type="ECO:0008006" key="5">
    <source>
        <dbReference type="Google" id="ProtNLM"/>
    </source>
</evidence>
<keyword evidence="2" id="KW-0732">Signal</keyword>
<dbReference type="InterPro" id="IPR013783">
    <property type="entry name" value="Ig-like_fold"/>
</dbReference>
<keyword evidence="1" id="KW-0472">Membrane</keyword>
<dbReference type="PANTHER" id="PTHR35902">
    <property type="entry name" value="S-LAYER DOMAIN-LIKE PROTEIN-RELATED"/>
    <property type="match status" value="1"/>
</dbReference>
<dbReference type="Proteomes" id="UP001500339">
    <property type="component" value="Unassembled WGS sequence"/>
</dbReference>
<dbReference type="EMBL" id="BAAACF010000003">
    <property type="protein sequence ID" value="GAA0728101.1"/>
    <property type="molecule type" value="Genomic_DNA"/>
</dbReference>
<dbReference type="RefSeq" id="WP_343770398.1">
    <property type="nucleotide sequence ID" value="NZ_BAAACF010000003.1"/>
</dbReference>
<keyword evidence="1" id="KW-1133">Transmembrane helix</keyword>
<keyword evidence="1" id="KW-0812">Transmembrane</keyword>
<evidence type="ECO:0000313" key="4">
    <source>
        <dbReference type="Proteomes" id="UP001500339"/>
    </source>
</evidence>
<sequence>MKRLFSFLLSLMLLLSGISFNLTRVKASNGDAISKSKDIASVDMPITPIDTSTYMATLTIVEGDMLKFSAGDLIKVPVAIKNIGSHAAKNLIITPDLTDKECPFTLEYGTLSKAIETINSKETANIEFKLRIKNNVAEGMYPLKLNFKYSNVFGDKAVTMVETINVKIVNDSVMPKLQLEKITTTPTDIKPGEKVMVDFVVKNKGTIEAKDVKVVVDGIGKNFVIVNNSNSQYLGTIAGEEAKNIKLELQAADNIEKGGQAIDLKLSGKDIPEETYKFFVNVGGGGANLNPKLIIDRYSFQPKLVRAGQNFDMNLSFFNTNANKSVKNIKITLTVDEKTEGSGSVFSPVNTSNTFYIDEIPPKGRVEKNITMFTVPDAKAKTYTLTANFEYEDEDGKELKATELIGVPVVQQTKLEIGNIELPPEGFIGQPIPINVQFYNKGKVTLSNVMIELKGDFSTENGQYFLGNFEAGNSESYDGSVIPNAPGPLKGTLVFSYDNTAGEHVEVKKDFNINVMEMPAMEPGMDNMPPDMKPATSKKKLIISSSLFLVTVAGFIIWKKNKKKKGMTLDE</sequence>
<protein>
    <recommendedName>
        <fullName evidence="5">CARDB domain-containing protein</fullName>
    </recommendedName>
</protein>
<evidence type="ECO:0000256" key="2">
    <source>
        <dbReference type="SAM" id="SignalP"/>
    </source>
</evidence>
<gene>
    <name evidence="3" type="ORF">GCM10008905_26520</name>
</gene>
<feature type="signal peptide" evidence="2">
    <location>
        <begin position="1"/>
        <end position="21"/>
    </location>
</feature>
<organism evidence="3 4">
    <name type="scientific">Clostridium malenominatum</name>
    <dbReference type="NCBI Taxonomy" id="1539"/>
    <lineage>
        <taxon>Bacteria</taxon>
        <taxon>Bacillati</taxon>
        <taxon>Bacillota</taxon>
        <taxon>Clostridia</taxon>
        <taxon>Eubacteriales</taxon>
        <taxon>Clostridiaceae</taxon>
        <taxon>Clostridium</taxon>
    </lineage>
</organism>
<accession>A0ABP3UF17</accession>
<comment type="caution">
    <text evidence="3">The sequence shown here is derived from an EMBL/GenBank/DDBJ whole genome shotgun (WGS) entry which is preliminary data.</text>
</comment>
<evidence type="ECO:0000313" key="3">
    <source>
        <dbReference type="EMBL" id="GAA0728101.1"/>
    </source>
</evidence>
<feature type="transmembrane region" description="Helical" evidence="1">
    <location>
        <begin position="541"/>
        <end position="558"/>
    </location>
</feature>